<organism evidence="1 2">
    <name type="scientific">Cohnella soli</name>
    <dbReference type="NCBI Taxonomy" id="425005"/>
    <lineage>
        <taxon>Bacteria</taxon>
        <taxon>Bacillati</taxon>
        <taxon>Bacillota</taxon>
        <taxon>Bacilli</taxon>
        <taxon>Bacillales</taxon>
        <taxon>Paenibacillaceae</taxon>
        <taxon>Cohnella</taxon>
    </lineage>
</organism>
<proteinExistence type="predicted"/>
<dbReference type="RefSeq" id="WP_378139775.1">
    <property type="nucleotide sequence ID" value="NZ_JBHSMI010000067.1"/>
</dbReference>
<evidence type="ECO:0000313" key="2">
    <source>
        <dbReference type="Proteomes" id="UP001596113"/>
    </source>
</evidence>
<gene>
    <name evidence="1" type="ORF">ACFPOF_31440</name>
</gene>
<evidence type="ECO:0008006" key="3">
    <source>
        <dbReference type="Google" id="ProtNLM"/>
    </source>
</evidence>
<name>A0ABW0I4E4_9BACL</name>
<reference evidence="2" key="1">
    <citation type="journal article" date="2019" name="Int. J. Syst. Evol. Microbiol.">
        <title>The Global Catalogue of Microorganisms (GCM) 10K type strain sequencing project: providing services to taxonomists for standard genome sequencing and annotation.</title>
        <authorList>
            <consortium name="The Broad Institute Genomics Platform"/>
            <consortium name="The Broad Institute Genome Sequencing Center for Infectious Disease"/>
            <person name="Wu L."/>
            <person name="Ma J."/>
        </authorList>
    </citation>
    <scope>NUCLEOTIDE SEQUENCE [LARGE SCALE GENOMIC DNA]</scope>
    <source>
        <strain evidence="2">CGMCC 1.18575</strain>
    </source>
</reference>
<sequence>MPLIPNFPPALLEEHKRWHHSRHNVDTNNPPPGYGQEFLRFHRDFIGRAMAWYNQNGYDPQLVQAWTSVPEPIRQSRCYNQQAEARIMYQPETFATADELGRFIEGSNLHACIHQESAKLFGDPEINDFDTAPRHTEFYNIHHMVDNWYRNWEGQGRFARGYSCWRGAFAGANDEVLMHTVFDGKWWLAISSAAAPWAEVGDSSTFGRMDDGRPFRVWDVDGDGRLEVLFRHPATGCWNEGKVLGGQMKWQPIVLQPR</sequence>
<protein>
    <recommendedName>
        <fullName evidence="3">Tyrosinase copper-binding domain-containing protein</fullName>
    </recommendedName>
</protein>
<evidence type="ECO:0000313" key="1">
    <source>
        <dbReference type="EMBL" id="MFC5407266.1"/>
    </source>
</evidence>
<keyword evidence="2" id="KW-1185">Reference proteome</keyword>
<comment type="caution">
    <text evidence="1">The sequence shown here is derived from an EMBL/GenBank/DDBJ whole genome shotgun (WGS) entry which is preliminary data.</text>
</comment>
<dbReference type="Proteomes" id="UP001596113">
    <property type="component" value="Unassembled WGS sequence"/>
</dbReference>
<accession>A0ABW0I4E4</accession>
<dbReference type="EMBL" id="JBHSMI010000067">
    <property type="protein sequence ID" value="MFC5407266.1"/>
    <property type="molecule type" value="Genomic_DNA"/>
</dbReference>